<dbReference type="AlphaFoldDB" id="A0AA37SSK0"/>
<name>A0AA37SSK0_9BACT</name>
<proteinExistence type="predicted"/>
<sequence length="201" mass="22573">MGLFDKTTDKKQDSRAAANQESESASFSMQPPVFQLVDNPLFEENELAGEMPDFDGIWGDQEEEEEEVQEAEGPGFMETQKSKGIAKKVRKYEKLNEKSSKGGIKGKLAGLSLKARVGLNKTKGKLAKTFMSEDGFSARGEKMRNRLKYGQELYDNTDKGRAKKEASKAGAEERMAAKRERNINELREMYVKEAEEANEKS</sequence>
<reference evidence="2" key="2">
    <citation type="submission" date="2023-01" db="EMBL/GenBank/DDBJ databases">
        <title>Draft genome sequence of Portibacter lacus strain NBRC 108769.</title>
        <authorList>
            <person name="Sun Q."/>
            <person name="Mori K."/>
        </authorList>
    </citation>
    <scope>NUCLEOTIDE SEQUENCE</scope>
    <source>
        <strain evidence="2">NBRC 108769</strain>
    </source>
</reference>
<organism evidence="2 3">
    <name type="scientific">Portibacter lacus</name>
    <dbReference type="NCBI Taxonomy" id="1099794"/>
    <lineage>
        <taxon>Bacteria</taxon>
        <taxon>Pseudomonadati</taxon>
        <taxon>Bacteroidota</taxon>
        <taxon>Saprospiria</taxon>
        <taxon>Saprospirales</taxon>
        <taxon>Haliscomenobacteraceae</taxon>
        <taxon>Portibacter</taxon>
    </lineage>
</organism>
<gene>
    <name evidence="2" type="ORF">GCM10007940_42890</name>
</gene>
<evidence type="ECO:0000313" key="2">
    <source>
        <dbReference type="EMBL" id="GLR19673.1"/>
    </source>
</evidence>
<feature type="region of interest" description="Disordered" evidence="1">
    <location>
        <begin position="62"/>
        <end position="83"/>
    </location>
</feature>
<feature type="region of interest" description="Disordered" evidence="1">
    <location>
        <begin position="1"/>
        <end position="31"/>
    </location>
</feature>
<protein>
    <submittedName>
        <fullName evidence="2">Uncharacterized protein</fullName>
    </submittedName>
</protein>
<accession>A0AA37SSK0</accession>
<keyword evidence="3" id="KW-1185">Reference proteome</keyword>
<dbReference type="RefSeq" id="WP_235295075.1">
    <property type="nucleotide sequence ID" value="NZ_BSOH01000031.1"/>
</dbReference>
<dbReference type="EMBL" id="BSOH01000031">
    <property type="protein sequence ID" value="GLR19673.1"/>
    <property type="molecule type" value="Genomic_DNA"/>
</dbReference>
<evidence type="ECO:0000313" key="3">
    <source>
        <dbReference type="Proteomes" id="UP001156666"/>
    </source>
</evidence>
<reference evidence="2" key="1">
    <citation type="journal article" date="2014" name="Int. J. Syst. Evol. Microbiol.">
        <title>Complete genome sequence of Corynebacterium casei LMG S-19264T (=DSM 44701T), isolated from a smear-ripened cheese.</title>
        <authorList>
            <consortium name="US DOE Joint Genome Institute (JGI-PGF)"/>
            <person name="Walter F."/>
            <person name="Albersmeier A."/>
            <person name="Kalinowski J."/>
            <person name="Ruckert C."/>
        </authorList>
    </citation>
    <scope>NUCLEOTIDE SEQUENCE</scope>
    <source>
        <strain evidence="2">NBRC 108769</strain>
    </source>
</reference>
<feature type="compositionally biased region" description="Polar residues" evidence="1">
    <location>
        <begin position="17"/>
        <end position="29"/>
    </location>
</feature>
<feature type="compositionally biased region" description="Basic and acidic residues" evidence="1">
    <location>
        <begin position="156"/>
        <end position="184"/>
    </location>
</feature>
<evidence type="ECO:0000256" key="1">
    <source>
        <dbReference type="SAM" id="MobiDB-lite"/>
    </source>
</evidence>
<comment type="caution">
    <text evidence="2">The sequence shown here is derived from an EMBL/GenBank/DDBJ whole genome shotgun (WGS) entry which is preliminary data.</text>
</comment>
<dbReference type="Proteomes" id="UP001156666">
    <property type="component" value="Unassembled WGS sequence"/>
</dbReference>
<feature type="region of interest" description="Disordered" evidence="1">
    <location>
        <begin position="151"/>
        <end position="184"/>
    </location>
</feature>
<feature type="compositionally biased region" description="Basic and acidic residues" evidence="1">
    <location>
        <begin position="1"/>
        <end position="14"/>
    </location>
</feature>